<keyword evidence="5" id="KW-0408">Iron</keyword>
<feature type="chain" id="PRO_5015172352" evidence="6">
    <location>
        <begin position="26"/>
        <end position="261"/>
    </location>
</feature>
<keyword evidence="4" id="KW-0249">Electron transport</keyword>
<dbReference type="CDD" id="cd09623">
    <property type="entry name" value="DOMON_EBDH"/>
    <property type="match status" value="1"/>
</dbReference>
<dbReference type="OrthoDB" id="9772663at2"/>
<dbReference type="Gene3D" id="2.60.40.1190">
    <property type="match status" value="1"/>
</dbReference>
<organism evidence="8 9">
    <name type="scientific">Marinobacterium halophilum</name>
    <dbReference type="NCBI Taxonomy" id="267374"/>
    <lineage>
        <taxon>Bacteria</taxon>
        <taxon>Pseudomonadati</taxon>
        <taxon>Pseudomonadota</taxon>
        <taxon>Gammaproteobacteria</taxon>
        <taxon>Oceanospirillales</taxon>
        <taxon>Oceanospirillaceae</taxon>
        <taxon>Marinobacterium</taxon>
    </lineage>
</organism>
<evidence type="ECO:0000313" key="8">
    <source>
        <dbReference type="EMBL" id="PSL16253.1"/>
    </source>
</evidence>
<dbReference type="SMART" id="SM00887">
    <property type="entry name" value="EB_dh"/>
    <property type="match status" value="1"/>
</dbReference>
<dbReference type="NCBIfam" id="TIGR03477">
    <property type="entry name" value="DMSO_red_II_gam"/>
    <property type="match status" value="1"/>
</dbReference>
<keyword evidence="9" id="KW-1185">Reference proteome</keyword>
<dbReference type="AlphaFoldDB" id="A0A2P8F3I8"/>
<feature type="domain" description="Cytochrome c-552/DMSO reductase-like haem-binding" evidence="7">
    <location>
        <begin position="62"/>
        <end position="247"/>
    </location>
</feature>
<dbReference type="Pfam" id="PF09459">
    <property type="entry name" value="EB_dh"/>
    <property type="match status" value="1"/>
</dbReference>
<dbReference type="InterPro" id="IPR017838">
    <property type="entry name" value="DMSO_Rdtase_II_haem_b-bd_su"/>
</dbReference>
<comment type="caution">
    <text evidence="8">The sequence shown here is derived from an EMBL/GenBank/DDBJ whole genome shotgun (WGS) entry which is preliminary data.</text>
</comment>
<evidence type="ECO:0000256" key="3">
    <source>
        <dbReference type="ARBA" id="ARBA00022723"/>
    </source>
</evidence>
<name>A0A2P8F3I8_9GAMM</name>
<keyword evidence="3" id="KW-0479">Metal-binding</keyword>
<reference evidence="8 9" key="1">
    <citation type="submission" date="2018-03" db="EMBL/GenBank/DDBJ databases">
        <title>Genomic Encyclopedia of Archaeal and Bacterial Type Strains, Phase II (KMG-II): from individual species to whole genera.</title>
        <authorList>
            <person name="Goeker M."/>
        </authorList>
    </citation>
    <scope>NUCLEOTIDE SEQUENCE [LARGE SCALE GENOMIC DNA]</scope>
    <source>
        <strain evidence="8 9">DSM 17586</strain>
    </source>
</reference>
<evidence type="ECO:0000256" key="1">
    <source>
        <dbReference type="ARBA" id="ARBA00022448"/>
    </source>
</evidence>
<dbReference type="GO" id="GO:0020037">
    <property type="term" value="F:heme binding"/>
    <property type="evidence" value="ECO:0007669"/>
    <property type="project" value="InterPro"/>
</dbReference>
<feature type="signal peptide" evidence="6">
    <location>
        <begin position="1"/>
        <end position="25"/>
    </location>
</feature>
<evidence type="ECO:0000256" key="6">
    <source>
        <dbReference type="SAM" id="SignalP"/>
    </source>
</evidence>
<protein>
    <submittedName>
        <fullName evidence="8">Dimethylsulfide dehydrogenase subunit gamma/complex iron-sulfur molybdoenzyme family reductase subunit gamma</fullName>
    </submittedName>
</protein>
<dbReference type="EMBL" id="PYGI01000002">
    <property type="protein sequence ID" value="PSL16253.1"/>
    <property type="molecule type" value="Genomic_DNA"/>
</dbReference>
<dbReference type="RefSeq" id="WP_106590467.1">
    <property type="nucleotide sequence ID" value="NZ_PYGI01000002.1"/>
</dbReference>
<dbReference type="Proteomes" id="UP000242133">
    <property type="component" value="Unassembled WGS sequence"/>
</dbReference>
<dbReference type="GO" id="GO:0042597">
    <property type="term" value="C:periplasmic space"/>
    <property type="evidence" value="ECO:0007669"/>
    <property type="project" value="InterPro"/>
</dbReference>
<keyword evidence="2" id="KW-0349">Heme</keyword>
<keyword evidence="1" id="KW-0813">Transport</keyword>
<evidence type="ECO:0000313" key="9">
    <source>
        <dbReference type="Proteomes" id="UP000242133"/>
    </source>
</evidence>
<sequence length="261" mass="29203">MIFNASFHHAVLLGLAIAVSNTAHADHSELNPNATDIKPGDTVKVSTVPGTIYLRTQNDPDDLLWDRLPLYRIELMPAPPVHTSVILRMDPTATTPKHLYFQVARSDERFYMRLRWKDATENRATTVDQFRDGAAVQYALKGAETSFMMGTGPDNPVNIWYWRADRDDAESLAAGGFGSTTHLPEQTVSGASAYIREEIAQDSEWHVVMSRPLKVEGEHQVDLNRAAVPVIFALWQGADEQRDGDKRISQNWIMLDNSSGQ</sequence>
<evidence type="ECO:0000256" key="5">
    <source>
        <dbReference type="ARBA" id="ARBA00023004"/>
    </source>
</evidence>
<accession>A0A2P8F3I8</accession>
<evidence type="ECO:0000256" key="4">
    <source>
        <dbReference type="ARBA" id="ARBA00022982"/>
    </source>
</evidence>
<dbReference type="InterPro" id="IPR019020">
    <property type="entry name" value="Cyt-c552/DMSO_Rdtase_haem-bd"/>
</dbReference>
<proteinExistence type="predicted"/>
<dbReference type="GO" id="GO:0046872">
    <property type="term" value="F:metal ion binding"/>
    <property type="evidence" value="ECO:0007669"/>
    <property type="project" value="UniProtKB-KW"/>
</dbReference>
<evidence type="ECO:0000259" key="7">
    <source>
        <dbReference type="SMART" id="SM00887"/>
    </source>
</evidence>
<keyword evidence="6" id="KW-0732">Signal</keyword>
<evidence type="ECO:0000256" key="2">
    <source>
        <dbReference type="ARBA" id="ARBA00022617"/>
    </source>
</evidence>
<gene>
    <name evidence="8" type="ORF">CLV44_102176</name>
</gene>